<proteinExistence type="predicted"/>
<evidence type="ECO:0000313" key="3">
    <source>
        <dbReference type="Proteomes" id="UP000029917"/>
    </source>
</evidence>
<feature type="domain" description="Glycosyltransferase 61 catalytic" evidence="1">
    <location>
        <begin position="96"/>
        <end position="263"/>
    </location>
</feature>
<dbReference type="AlphaFoldDB" id="A0A099F702"/>
<dbReference type="InterPro" id="IPR049625">
    <property type="entry name" value="Glyco_transf_61_cat"/>
</dbReference>
<dbReference type="Pfam" id="PF04577">
    <property type="entry name" value="Glyco_transf_61"/>
    <property type="match status" value="1"/>
</dbReference>
<dbReference type="EMBL" id="JRKS01000032">
    <property type="protein sequence ID" value="KGJ06279.1"/>
    <property type="molecule type" value="Genomic_DNA"/>
</dbReference>
<protein>
    <recommendedName>
        <fullName evidence="1">Glycosyltransferase 61 catalytic domain-containing protein</fullName>
    </recommendedName>
</protein>
<accession>A0A099F702</accession>
<evidence type="ECO:0000313" key="2">
    <source>
        <dbReference type="EMBL" id="KGJ06279.1"/>
    </source>
</evidence>
<keyword evidence="3" id="KW-1185">Reference proteome</keyword>
<dbReference type="Proteomes" id="UP000029917">
    <property type="component" value="Unassembled WGS sequence"/>
</dbReference>
<comment type="caution">
    <text evidence="2">The sequence shown here is derived from an EMBL/GenBank/DDBJ whole genome shotgun (WGS) entry which is preliminary data.</text>
</comment>
<sequence length="390" mass="43120">MPLTARGLTPVPLSLEDPRDELVLVENAIVVPPPAESRTRQQKSGVLTADGSFVENSISWGRSTDTVNAAPDMPDPDTIEDLPGTWMYAGIAYGHFGHFIVESMSRVWAMDELRGKIDGLIFTPKVIKPTADRTVQVYEPMMRALGVDVPARNTIVPLRVERLYVPRQGFGMHDLIVGSERFRNYMKAEAGKGIDPKGAERIYISRTRLPANRGGLLGESVLEALLAAEGYAMYHPQKETQVDQIAQYKAARDIISVDCSPLHLVGYVGNADQRIAILTRRSMDIARSMVNQLRTFNDSDAFEVNTLVRDWVPGKAHRAGRSSFGEIDFPRTYAALKAKGMIASETPWPALTDEQRTADLARIEELHGIKFNALEDTGQPLEDENSDASS</sequence>
<dbReference type="GO" id="GO:0016757">
    <property type="term" value="F:glycosyltransferase activity"/>
    <property type="evidence" value="ECO:0007669"/>
    <property type="project" value="InterPro"/>
</dbReference>
<reference evidence="2 3" key="1">
    <citation type="submission" date="2014-09" db="EMBL/GenBank/DDBJ databases">
        <authorList>
            <person name="McGinnis J.M."/>
            <person name="Wolfgang W.J."/>
        </authorList>
    </citation>
    <scope>NUCLEOTIDE SEQUENCE [LARGE SCALE GENOMIC DNA]</scope>
    <source>
        <strain evidence="2 3">HAMBI 3106</strain>
    </source>
</reference>
<gene>
    <name evidence="2" type="ORF">IC63_10545</name>
</gene>
<evidence type="ECO:0000259" key="1">
    <source>
        <dbReference type="Pfam" id="PF04577"/>
    </source>
</evidence>
<reference evidence="2 3" key="2">
    <citation type="submission" date="2014-10" db="EMBL/GenBank/DDBJ databases">
        <title>Paracoccus sanguinis sp. nov., isolated from clinical specimens of New York State patients.</title>
        <authorList>
            <person name="Mingle L.A."/>
            <person name="Cole J.A."/>
            <person name="Lapierre P."/>
            <person name="Musser K.A."/>
        </authorList>
    </citation>
    <scope>NUCLEOTIDE SEQUENCE [LARGE SCALE GENOMIC DNA]</scope>
    <source>
        <strain evidence="2 3">HAMBI 3106</strain>
    </source>
</reference>
<organism evidence="2 3">
    <name type="scientific">Paracoccus sphaerophysae</name>
    <dbReference type="NCBI Taxonomy" id="690417"/>
    <lineage>
        <taxon>Bacteria</taxon>
        <taxon>Pseudomonadati</taxon>
        <taxon>Pseudomonadota</taxon>
        <taxon>Alphaproteobacteria</taxon>
        <taxon>Rhodobacterales</taxon>
        <taxon>Paracoccaceae</taxon>
        <taxon>Paracoccus</taxon>
    </lineage>
</organism>
<name>A0A099F702_9RHOB</name>
<dbReference type="STRING" id="690417.IC63_10545"/>